<evidence type="ECO:0000256" key="1">
    <source>
        <dbReference type="ARBA" id="ARBA00004496"/>
    </source>
</evidence>
<keyword evidence="7 9" id="KW-0233">DNA recombination</keyword>
<keyword evidence="4 9" id="KW-0159">Chromosome partition</keyword>
<evidence type="ECO:0000256" key="5">
    <source>
        <dbReference type="ARBA" id="ARBA00022908"/>
    </source>
</evidence>
<dbReference type="EMBL" id="JAESVA010000005">
    <property type="protein sequence ID" value="MCB8881846.1"/>
    <property type="molecule type" value="Genomic_DNA"/>
</dbReference>
<feature type="active site" evidence="9">
    <location>
        <position position="239"/>
    </location>
</feature>
<keyword evidence="13" id="KW-1185">Reference proteome</keyword>
<feature type="active site" evidence="9">
    <location>
        <position position="172"/>
    </location>
</feature>
<evidence type="ECO:0000256" key="9">
    <source>
        <dbReference type="HAMAP-Rule" id="MF_01808"/>
    </source>
</evidence>
<dbReference type="InterPro" id="IPR004107">
    <property type="entry name" value="Integrase_SAM-like_N"/>
</dbReference>
<feature type="active site" evidence="9">
    <location>
        <position position="242"/>
    </location>
</feature>
<feature type="active site" description="O-(3'-phospho-DNA)-tyrosine intermediate" evidence="9">
    <location>
        <position position="274"/>
    </location>
</feature>
<dbReference type="GO" id="GO:0051301">
    <property type="term" value="P:cell division"/>
    <property type="evidence" value="ECO:0007669"/>
    <property type="project" value="UniProtKB-KW"/>
</dbReference>
<comment type="subunit">
    <text evidence="9">Forms a cyclic heterotetrameric complex composed of two molecules of XerC and two molecules of XerD.</text>
</comment>
<comment type="function">
    <text evidence="9">Site-specific tyrosine recombinase, which acts by catalyzing the cutting and rejoining of the recombining DNA molecules. The XerC-XerD complex is essential to convert dimers of the bacterial chromosome into monomers to permit their segregation at cell division. It also contributes to the segregational stability of plasmids.</text>
</comment>
<dbReference type="PROSITE" id="PS51900">
    <property type="entry name" value="CB"/>
    <property type="match status" value="1"/>
</dbReference>
<comment type="subcellular location">
    <subcellularLocation>
        <location evidence="1 9">Cytoplasm</location>
    </subcellularLocation>
</comment>
<dbReference type="InterPro" id="IPR013762">
    <property type="entry name" value="Integrase-like_cat_sf"/>
</dbReference>
<proteinExistence type="inferred from homology"/>
<dbReference type="Gene3D" id="1.10.150.130">
    <property type="match status" value="1"/>
</dbReference>
<feature type="active site" evidence="9">
    <location>
        <position position="148"/>
    </location>
</feature>
<evidence type="ECO:0000256" key="3">
    <source>
        <dbReference type="ARBA" id="ARBA00022618"/>
    </source>
</evidence>
<dbReference type="InterPro" id="IPR011010">
    <property type="entry name" value="DNA_brk_join_enz"/>
</dbReference>
<dbReference type="Proteomes" id="UP000721844">
    <property type="component" value="Unassembled WGS sequence"/>
</dbReference>
<evidence type="ECO:0000313" key="13">
    <source>
        <dbReference type="Proteomes" id="UP000721844"/>
    </source>
</evidence>
<dbReference type="InterPro" id="IPR044068">
    <property type="entry name" value="CB"/>
</dbReference>
<evidence type="ECO:0000256" key="6">
    <source>
        <dbReference type="ARBA" id="ARBA00023125"/>
    </source>
</evidence>
<evidence type="ECO:0000256" key="7">
    <source>
        <dbReference type="ARBA" id="ARBA00023172"/>
    </source>
</evidence>
<comment type="similarity">
    <text evidence="9">Belongs to the 'phage' integrase family. XerC subfamily.</text>
</comment>
<dbReference type="InterPro" id="IPR050090">
    <property type="entry name" value="Tyrosine_recombinase_XerCD"/>
</dbReference>
<dbReference type="SUPFAM" id="SSF56349">
    <property type="entry name" value="DNA breaking-rejoining enzymes"/>
    <property type="match status" value="1"/>
</dbReference>
<accession>A0A963Z3G6</accession>
<dbReference type="GO" id="GO:0003677">
    <property type="term" value="F:DNA binding"/>
    <property type="evidence" value="ECO:0007669"/>
    <property type="project" value="UniProtKB-UniRule"/>
</dbReference>
<dbReference type="NCBIfam" id="NF001399">
    <property type="entry name" value="PRK00283.1"/>
    <property type="match status" value="1"/>
</dbReference>
<comment type="caution">
    <text evidence="12">The sequence shown here is derived from an EMBL/GenBank/DDBJ whole genome shotgun (WGS) entry which is preliminary data.</text>
</comment>
<keyword evidence="2 9" id="KW-0963">Cytoplasm</keyword>
<dbReference type="InterPro" id="IPR010998">
    <property type="entry name" value="Integrase_recombinase_N"/>
</dbReference>
<dbReference type="Pfam" id="PF00589">
    <property type="entry name" value="Phage_integrase"/>
    <property type="match status" value="1"/>
</dbReference>
<evidence type="ECO:0000313" key="12">
    <source>
        <dbReference type="EMBL" id="MCB8881846.1"/>
    </source>
</evidence>
<keyword evidence="5 9" id="KW-0229">DNA integration</keyword>
<sequence length="312" mass="34080">MNRHLEAFLEMMAAEKGAARNTLAAYRADLEDVLSFLNARGEDILTCQALSLRAYLASLADLGLSERTQARRLASLRGLTKFLLREGIRQDDPARLLSSPKARPGLPKNLTEAEVDLLLTTAAGEAQKGPRGLMLQAGLEILYASGLRISELLALPAVALTRDAEMLMVRGKGGKDRVVPLSETAREVARALRATHPKGAKWLFPGRDGRVPLTRQAFFLALKDLALKTGLDPARVSPHVLRHSFASHLLGRGADLRSLQMLLGHSDIATTQVYTHLLSERLQKLVENHHPLALAYQEGGKVVPHPAADEDR</sequence>
<dbReference type="GO" id="GO:0006313">
    <property type="term" value="P:DNA transposition"/>
    <property type="evidence" value="ECO:0007669"/>
    <property type="project" value="UniProtKB-UniRule"/>
</dbReference>
<feature type="domain" description="Core-binding (CB)" evidence="11">
    <location>
        <begin position="1"/>
        <end position="84"/>
    </location>
</feature>
<dbReference type="InterPro" id="IPR002104">
    <property type="entry name" value="Integrase_catalytic"/>
</dbReference>
<keyword evidence="6 9" id="KW-0238">DNA-binding</keyword>
<organism evidence="12 13">
    <name type="scientific">Acidisoma cellulosilyticum</name>
    <dbReference type="NCBI Taxonomy" id="2802395"/>
    <lineage>
        <taxon>Bacteria</taxon>
        <taxon>Pseudomonadati</taxon>
        <taxon>Pseudomonadota</taxon>
        <taxon>Alphaproteobacteria</taxon>
        <taxon>Acetobacterales</taxon>
        <taxon>Acidocellaceae</taxon>
        <taxon>Acidisoma</taxon>
    </lineage>
</organism>
<feature type="domain" description="Tyr recombinase" evidence="10">
    <location>
        <begin position="105"/>
        <end position="287"/>
    </location>
</feature>
<feature type="active site" evidence="9">
    <location>
        <position position="265"/>
    </location>
</feature>
<dbReference type="PROSITE" id="PS51898">
    <property type="entry name" value="TYR_RECOMBINASE"/>
    <property type="match status" value="1"/>
</dbReference>
<evidence type="ECO:0000256" key="2">
    <source>
        <dbReference type="ARBA" id="ARBA00022490"/>
    </source>
</evidence>
<evidence type="ECO:0000256" key="8">
    <source>
        <dbReference type="ARBA" id="ARBA00023306"/>
    </source>
</evidence>
<keyword evidence="8 9" id="KW-0131">Cell cycle</keyword>
<keyword evidence="3 9" id="KW-0132">Cell division</keyword>
<reference evidence="12 13" key="1">
    <citation type="journal article" date="2021" name="Microorganisms">
        <title>Acidisoma silvae sp. nov. and Acidisomacellulosilytica sp. nov., Two Acidophilic Bacteria Isolated from Decaying Wood, Hydrolyzing Cellulose and Producing Poly-3-hydroxybutyrate.</title>
        <authorList>
            <person name="Mieszkin S."/>
            <person name="Pouder E."/>
            <person name="Uroz S."/>
            <person name="Simon-Colin C."/>
            <person name="Alain K."/>
        </authorList>
    </citation>
    <scope>NUCLEOTIDE SEQUENCE [LARGE SCALE GENOMIC DNA]</scope>
    <source>
        <strain evidence="12 13">HW T5.17</strain>
    </source>
</reference>
<name>A0A963Z3G6_9PROT</name>
<dbReference type="GO" id="GO:0005737">
    <property type="term" value="C:cytoplasm"/>
    <property type="evidence" value="ECO:0007669"/>
    <property type="project" value="UniProtKB-SubCell"/>
</dbReference>
<dbReference type="HAMAP" id="MF_01808">
    <property type="entry name" value="Recomb_XerC_XerD"/>
    <property type="match status" value="1"/>
</dbReference>
<evidence type="ECO:0000259" key="11">
    <source>
        <dbReference type="PROSITE" id="PS51900"/>
    </source>
</evidence>
<dbReference type="PANTHER" id="PTHR30349">
    <property type="entry name" value="PHAGE INTEGRASE-RELATED"/>
    <property type="match status" value="1"/>
</dbReference>
<dbReference type="Gene3D" id="1.10.443.10">
    <property type="entry name" value="Intergrase catalytic core"/>
    <property type="match status" value="1"/>
</dbReference>
<gene>
    <name evidence="9" type="primary">xerC</name>
    <name evidence="12" type="ORF">ACELLULO517_16480</name>
</gene>
<protein>
    <recommendedName>
        <fullName evidence="9">Tyrosine recombinase XerC</fullName>
    </recommendedName>
</protein>
<dbReference type="Pfam" id="PF02899">
    <property type="entry name" value="Phage_int_SAM_1"/>
    <property type="match status" value="1"/>
</dbReference>
<dbReference type="PANTHER" id="PTHR30349:SF90">
    <property type="entry name" value="TYROSINE RECOMBINASE XERD"/>
    <property type="match status" value="1"/>
</dbReference>
<dbReference type="AlphaFoldDB" id="A0A963Z3G6"/>
<evidence type="ECO:0000256" key="4">
    <source>
        <dbReference type="ARBA" id="ARBA00022829"/>
    </source>
</evidence>
<dbReference type="InterPro" id="IPR023009">
    <property type="entry name" value="Tyrosine_recombinase_XerC/XerD"/>
</dbReference>
<evidence type="ECO:0000259" key="10">
    <source>
        <dbReference type="PROSITE" id="PS51898"/>
    </source>
</evidence>
<dbReference type="RefSeq" id="WP_227308505.1">
    <property type="nucleotide sequence ID" value="NZ_JAESVA010000005.1"/>
</dbReference>
<dbReference type="GO" id="GO:0007059">
    <property type="term" value="P:chromosome segregation"/>
    <property type="evidence" value="ECO:0007669"/>
    <property type="project" value="UniProtKB-UniRule"/>
</dbReference>
<dbReference type="GO" id="GO:0009037">
    <property type="term" value="F:tyrosine-based site-specific recombinase activity"/>
    <property type="evidence" value="ECO:0007669"/>
    <property type="project" value="UniProtKB-UniRule"/>
</dbReference>